<evidence type="ECO:0000256" key="1">
    <source>
        <dbReference type="ARBA" id="ARBA00004479"/>
    </source>
</evidence>
<dbReference type="PANTHER" id="PTHR48061">
    <property type="entry name" value="LEUCINE-RICH REPEAT RECEPTOR PROTEIN KINASE EMS1-LIKE-RELATED"/>
    <property type="match status" value="1"/>
</dbReference>
<accession>A0AAV8SG58</accession>
<dbReference type="Pfam" id="PF13855">
    <property type="entry name" value="LRR_8"/>
    <property type="match status" value="1"/>
</dbReference>
<evidence type="ECO:0000256" key="9">
    <source>
        <dbReference type="ARBA" id="ARBA00023180"/>
    </source>
</evidence>
<evidence type="ECO:0000256" key="3">
    <source>
        <dbReference type="ARBA" id="ARBA00022692"/>
    </source>
</evidence>
<sequence>MEESFLLLFMVINLFSLSSPTSLVNPPLCHDEDSSALLQFRESFVTDMCASNDTFTYPKTESWKIDGSDCSSIGDLGSLHTFSIQNCIMSGPIPTSFGNLKKLVYLELSENYFDSKNFSSLSWLAKKTSGEIPFYFANLTQLNTLSLHNCRITGQIPPWLAEMTALTYLDLAYNQLKGPIPGSIFQLENIQTLDLVNNKLSGIVKFDMFLKLTKLKILLLSGNNLTLLTEFHANVTGKFFVMAFASCNLNSFPHFLKDQNQLLWLDLSNNNIHGLIPEWLWNRSRDTLEYINLSDNFLVGFEQNPVVFPWSRTSFLNISHNKLRGPVPVPPPSIQIYGAKNNNLTGKFPYDLRSSSLYLLDRPKNNLNGMLPRCLGNLCFLGGLV</sequence>
<dbReference type="PANTHER" id="PTHR48061:SF43">
    <property type="entry name" value="LEUCINE-RICH REPEAT-CONTAINING N-TERMINAL PLANT-TYPE DOMAIN-CONTAINING PROTEIN"/>
    <property type="match status" value="1"/>
</dbReference>
<keyword evidence="9" id="KW-0325">Glycoprotein</keyword>
<name>A0AAV8SG58_9ROSI</name>
<evidence type="ECO:0000256" key="2">
    <source>
        <dbReference type="ARBA" id="ARBA00022614"/>
    </source>
</evidence>
<evidence type="ECO:0000256" key="10">
    <source>
        <dbReference type="SAM" id="SignalP"/>
    </source>
</evidence>
<gene>
    <name evidence="11" type="ORF">K2173_016418</name>
</gene>
<evidence type="ECO:0000256" key="7">
    <source>
        <dbReference type="ARBA" id="ARBA00023136"/>
    </source>
</evidence>
<dbReference type="GO" id="GO:0016020">
    <property type="term" value="C:membrane"/>
    <property type="evidence" value="ECO:0007669"/>
    <property type="project" value="UniProtKB-SubCell"/>
</dbReference>
<dbReference type="AlphaFoldDB" id="A0AAV8SG58"/>
<keyword evidence="5" id="KW-0677">Repeat</keyword>
<proteinExistence type="predicted"/>
<comment type="subcellular location">
    <subcellularLocation>
        <location evidence="1">Membrane</location>
        <topology evidence="1">Single-pass type I membrane protein</topology>
    </subcellularLocation>
</comment>
<comment type="caution">
    <text evidence="11">The sequence shown here is derived from an EMBL/GenBank/DDBJ whole genome shotgun (WGS) entry which is preliminary data.</text>
</comment>
<feature type="chain" id="PRO_5043900031" evidence="10">
    <location>
        <begin position="19"/>
        <end position="385"/>
    </location>
</feature>
<feature type="signal peptide" evidence="10">
    <location>
        <begin position="1"/>
        <end position="18"/>
    </location>
</feature>
<dbReference type="InterPro" id="IPR046956">
    <property type="entry name" value="RLP23-like"/>
</dbReference>
<evidence type="ECO:0000256" key="5">
    <source>
        <dbReference type="ARBA" id="ARBA00022737"/>
    </source>
</evidence>
<dbReference type="Gene3D" id="3.80.10.10">
    <property type="entry name" value="Ribonuclease Inhibitor"/>
    <property type="match status" value="2"/>
</dbReference>
<evidence type="ECO:0000256" key="4">
    <source>
        <dbReference type="ARBA" id="ARBA00022729"/>
    </source>
</evidence>
<dbReference type="InterPro" id="IPR001611">
    <property type="entry name" value="Leu-rich_rpt"/>
</dbReference>
<reference evidence="11 12" key="1">
    <citation type="submission" date="2021-09" db="EMBL/GenBank/DDBJ databases">
        <title>Genomic insights and catalytic innovation underlie evolution of tropane alkaloids biosynthesis.</title>
        <authorList>
            <person name="Wang Y.-J."/>
            <person name="Tian T."/>
            <person name="Huang J.-P."/>
            <person name="Huang S.-X."/>
        </authorList>
    </citation>
    <scope>NUCLEOTIDE SEQUENCE [LARGE SCALE GENOMIC DNA]</scope>
    <source>
        <strain evidence="11">KIB-2018</strain>
        <tissue evidence="11">Leaf</tissue>
    </source>
</reference>
<keyword evidence="12" id="KW-1185">Reference proteome</keyword>
<keyword evidence="4 10" id="KW-0732">Signal</keyword>
<keyword evidence="8" id="KW-0675">Receptor</keyword>
<keyword evidence="6" id="KW-1133">Transmembrane helix</keyword>
<dbReference type="Pfam" id="PF00560">
    <property type="entry name" value="LRR_1"/>
    <property type="match status" value="1"/>
</dbReference>
<dbReference type="SUPFAM" id="SSF52058">
    <property type="entry name" value="L domain-like"/>
    <property type="match status" value="1"/>
</dbReference>
<dbReference type="Proteomes" id="UP001159364">
    <property type="component" value="Linkage Group LG11"/>
</dbReference>
<organism evidence="11 12">
    <name type="scientific">Erythroxylum novogranatense</name>
    <dbReference type="NCBI Taxonomy" id="1862640"/>
    <lineage>
        <taxon>Eukaryota</taxon>
        <taxon>Viridiplantae</taxon>
        <taxon>Streptophyta</taxon>
        <taxon>Embryophyta</taxon>
        <taxon>Tracheophyta</taxon>
        <taxon>Spermatophyta</taxon>
        <taxon>Magnoliopsida</taxon>
        <taxon>eudicotyledons</taxon>
        <taxon>Gunneridae</taxon>
        <taxon>Pentapetalae</taxon>
        <taxon>rosids</taxon>
        <taxon>fabids</taxon>
        <taxon>Malpighiales</taxon>
        <taxon>Erythroxylaceae</taxon>
        <taxon>Erythroxylum</taxon>
    </lineage>
</organism>
<keyword evidence="3" id="KW-0812">Transmembrane</keyword>
<evidence type="ECO:0000313" key="11">
    <source>
        <dbReference type="EMBL" id="KAJ8751237.1"/>
    </source>
</evidence>
<protein>
    <submittedName>
        <fullName evidence="11">Uncharacterized protein</fullName>
    </submittedName>
</protein>
<dbReference type="InterPro" id="IPR032675">
    <property type="entry name" value="LRR_dom_sf"/>
</dbReference>
<dbReference type="EMBL" id="JAIWQS010000011">
    <property type="protein sequence ID" value="KAJ8751237.1"/>
    <property type="molecule type" value="Genomic_DNA"/>
</dbReference>
<evidence type="ECO:0000256" key="8">
    <source>
        <dbReference type="ARBA" id="ARBA00023170"/>
    </source>
</evidence>
<keyword evidence="2" id="KW-0433">Leucine-rich repeat</keyword>
<evidence type="ECO:0000256" key="6">
    <source>
        <dbReference type="ARBA" id="ARBA00022989"/>
    </source>
</evidence>
<dbReference type="FunFam" id="3.80.10.10:FF:000041">
    <property type="entry name" value="LRR receptor-like serine/threonine-protein kinase ERECTA"/>
    <property type="match status" value="1"/>
</dbReference>
<keyword evidence="7" id="KW-0472">Membrane</keyword>
<evidence type="ECO:0000313" key="12">
    <source>
        <dbReference type="Proteomes" id="UP001159364"/>
    </source>
</evidence>